<evidence type="ECO:0000256" key="2">
    <source>
        <dbReference type="ARBA" id="ARBA00023054"/>
    </source>
</evidence>
<dbReference type="Pfam" id="PF01576">
    <property type="entry name" value="Myosin_tail_1"/>
    <property type="match status" value="1"/>
</dbReference>
<keyword evidence="6" id="KW-1185">Reference proteome</keyword>
<name>A0A448X0E8_9PLAT</name>
<dbReference type="OrthoDB" id="2018427at2759"/>
<feature type="domain" description="Myosin tail" evidence="4">
    <location>
        <begin position="1"/>
        <end position="158"/>
    </location>
</feature>
<dbReference type="AlphaFoldDB" id="A0A448X0E8"/>
<organism evidence="5 6">
    <name type="scientific">Protopolystoma xenopodis</name>
    <dbReference type="NCBI Taxonomy" id="117903"/>
    <lineage>
        <taxon>Eukaryota</taxon>
        <taxon>Metazoa</taxon>
        <taxon>Spiralia</taxon>
        <taxon>Lophotrochozoa</taxon>
        <taxon>Platyhelminthes</taxon>
        <taxon>Monogenea</taxon>
        <taxon>Polyopisthocotylea</taxon>
        <taxon>Polystomatidea</taxon>
        <taxon>Polystomatidae</taxon>
        <taxon>Protopolystoma</taxon>
    </lineage>
</organism>
<evidence type="ECO:0000256" key="3">
    <source>
        <dbReference type="SAM" id="Coils"/>
    </source>
</evidence>
<evidence type="ECO:0000259" key="4">
    <source>
        <dbReference type="Pfam" id="PF01576"/>
    </source>
</evidence>
<dbReference type="GO" id="GO:0016459">
    <property type="term" value="C:myosin complex"/>
    <property type="evidence" value="ECO:0007669"/>
    <property type="project" value="InterPro"/>
</dbReference>
<keyword evidence="2 3" id="KW-0175">Coiled coil</keyword>
<dbReference type="Gene3D" id="1.20.5.370">
    <property type="match status" value="2"/>
</dbReference>
<gene>
    <name evidence="5" type="ORF">PXEA_LOCUS18294</name>
</gene>
<protein>
    <recommendedName>
        <fullName evidence="4">Myosin tail domain-containing protein</fullName>
    </recommendedName>
</protein>
<evidence type="ECO:0000256" key="1">
    <source>
        <dbReference type="ARBA" id="ARBA00008447"/>
    </source>
</evidence>
<sequence length="162" mass="18455">MQASLDAEAKGKAEAMRMKKKLEQDINELEVACDSANRARAEMEKNVKKYQQQARGCFCVCMSFFILLLVREMQAQIEEEQRNREELREALGSTERRANILGVELEEFRANLEQAERIRKIAEAERTEAADRVTELAAQAASFLAHKRKLEADLAAMQVSYG</sequence>
<dbReference type="EMBL" id="CAAALY010070124">
    <property type="protein sequence ID" value="VEL24854.1"/>
    <property type="molecule type" value="Genomic_DNA"/>
</dbReference>
<dbReference type="InterPro" id="IPR014751">
    <property type="entry name" value="XRCC4-like_C"/>
</dbReference>
<evidence type="ECO:0000313" key="5">
    <source>
        <dbReference type="EMBL" id="VEL24854.1"/>
    </source>
</evidence>
<proteinExistence type="inferred from homology"/>
<comment type="similarity">
    <text evidence="1">Belongs to the paramyosin family.</text>
</comment>
<evidence type="ECO:0000313" key="6">
    <source>
        <dbReference type="Proteomes" id="UP000784294"/>
    </source>
</evidence>
<reference evidence="5" key="1">
    <citation type="submission" date="2018-11" db="EMBL/GenBank/DDBJ databases">
        <authorList>
            <consortium name="Pathogen Informatics"/>
        </authorList>
    </citation>
    <scope>NUCLEOTIDE SEQUENCE</scope>
</reference>
<feature type="coiled-coil region" evidence="3">
    <location>
        <begin position="12"/>
        <end position="139"/>
    </location>
</feature>
<dbReference type="Proteomes" id="UP000784294">
    <property type="component" value="Unassembled WGS sequence"/>
</dbReference>
<comment type="caution">
    <text evidence="5">The sequence shown here is derived from an EMBL/GenBank/DDBJ whole genome shotgun (WGS) entry which is preliminary data.</text>
</comment>
<accession>A0A448X0E8</accession>
<dbReference type="InterPro" id="IPR002928">
    <property type="entry name" value="Myosin_tail"/>
</dbReference>